<comment type="similarity">
    <text evidence="5">Belongs to the UPF0182 family.</text>
</comment>
<dbReference type="OrthoDB" id="9763654at2"/>
<dbReference type="HOGENOM" id="CLU_007733_0_0_0"/>
<comment type="subcellular location">
    <subcellularLocation>
        <location evidence="5">Cell membrane</location>
        <topology evidence="5">Multi-pass membrane protein</topology>
    </subcellularLocation>
</comment>
<feature type="region of interest" description="Disordered" evidence="6">
    <location>
        <begin position="863"/>
        <end position="882"/>
    </location>
</feature>
<organism evidence="7 8">
    <name type="scientific">Aminobacterium colombiense (strain DSM 12261 / ALA-1)</name>
    <dbReference type="NCBI Taxonomy" id="572547"/>
    <lineage>
        <taxon>Bacteria</taxon>
        <taxon>Thermotogati</taxon>
        <taxon>Synergistota</taxon>
        <taxon>Synergistia</taxon>
        <taxon>Synergistales</taxon>
        <taxon>Aminobacteriaceae</taxon>
        <taxon>Aminobacterium</taxon>
    </lineage>
</organism>
<keyword evidence="4 5" id="KW-0472">Membrane</keyword>
<reference evidence="7 8" key="1">
    <citation type="journal article" date="2010" name="Stand. Genomic Sci.">
        <title>Complete genome sequence of Aminobacterium colombiense type strain (ALA-1).</title>
        <authorList>
            <person name="Chertkov O."/>
            <person name="Sikorski J."/>
            <person name="Brambilla E."/>
            <person name="Lapidus A."/>
            <person name="Copeland A."/>
            <person name="Glavina Del Rio T."/>
            <person name="Nolan M."/>
            <person name="Lucas S."/>
            <person name="Tice H."/>
            <person name="Cheng J.F."/>
            <person name="Han C."/>
            <person name="Detter J.C."/>
            <person name="Bruce D."/>
            <person name="Tapia R."/>
            <person name="Goodwin L."/>
            <person name="Pitluck S."/>
            <person name="Liolios K."/>
            <person name="Ivanova N."/>
            <person name="Mavromatis K."/>
            <person name="Ovchinnikova G."/>
            <person name="Pati A."/>
            <person name="Chen A."/>
            <person name="Palaniappan K."/>
            <person name="Land M."/>
            <person name="Hauser L."/>
            <person name="Chang Y.J."/>
            <person name="Jeffries C.D."/>
            <person name="Spring S."/>
            <person name="Rohde M."/>
            <person name="Goker M."/>
            <person name="Bristow J."/>
            <person name="Eisen J.A."/>
            <person name="Markowitz V."/>
            <person name="Hugenholtz P."/>
            <person name="Kyrpides N.C."/>
            <person name="Klenk H.P."/>
        </authorList>
    </citation>
    <scope>NUCLEOTIDE SEQUENCE [LARGE SCALE GENOMIC DNA]</scope>
    <source>
        <strain evidence="8">DSM 12261 / ALA-1</strain>
    </source>
</reference>
<evidence type="ECO:0000313" key="7">
    <source>
        <dbReference type="EMBL" id="ADE56263.1"/>
    </source>
</evidence>
<dbReference type="EMBL" id="CP001997">
    <property type="protein sequence ID" value="ADE56263.1"/>
    <property type="molecule type" value="Genomic_DNA"/>
</dbReference>
<protein>
    <recommendedName>
        <fullName evidence="5">UPF0182 protein Amico_0115</fullName>
    </recommendedName>
</protein>
<dbReference type="PANTHER" id="PTHR39344:SF1">
    <property type="entry name" value="UPF0182 PROTEIN SLL1060"/>
    <property type="match status" value="1"/>
</dbReference>
<dbReference type="eggNOG" id="COG1615">
    <property type="taxonomic scope" value="Bacteria"/>
</dbReference>
<evidence type="ECO:0000256" key="4">
    <source>
        <dbReference type="ARBA" id="ARBA00023136"/>
    </source>
</evidence>
<evidence type="ECO:0000256" key="5">
    <source>
        <dbReference type="HAMAP-Rule" id="MF_01600"/>
    </source>
</evidence>
<keyword evidence="1 5" id="KW-1003">Cell membrane</keyword>
<evidence type="ECO:0000256" key="2">
    <source>
        <dbReference type="ARBA" id="ARBA00022692"/>
    </source>
</evidence>
<keyword evidence="3 5" id="KW-1133">Transmembrane helix</keyword>
<accession>D5ECI1</accession>
<dbReference type="Proteomes" id="UP000002366">
    <property type="component" value="Chromosome"/>
</dbReference>
<dbReference type="InterPro" id="IPR005372">
    <property type="entry name" value="UPF0182"/>
</dbReference>
<feature type="transmembrane region" description="Helical" evidence="5">
    <location>
        <begin position="185"/>
        <end position="211"/>
    </location>
</feature>
<dbReference type="Pfam" id="PF03699">
    <property type="entry name" value="UPF0182"/>
    <property type="match status" value="1"/>
</dbReference>
<evidence type="ECO:0000256" key="6">
    <source>
        <dbReference type="SAM" id="MobiDB-lite"/>
    </source>
</evidence>
<dbReference type="HAMAP" id="MF_01600">
    <property type="entry name" value="UPF0182"/>
    <property type="match status" value="1"/>
</dbReference>
<dbReference type="KEGG" id="aco:Amico_0115"/>
<feature type="transmembrane region" description="Helical" evidence="5">
    <location>
        <begin position="223"/>
        <end position="241"/>
    </location>
</feature>
<dbReference type="GO" id="GO:0005886">
    <property type="term" value="C:plasma membrane"/>
    <property type="evidence" value="ECO:0007669"/>
    <property type="project" value="UniProtKB-SubCell"/>
</dbReference>
<dbReference type="GO" id="GO:0005576">
    <property type="term" value="C:extracellular region"/>
    <property type="evidence" value="ECO:0007669"/>
    <property type="project" value="TreeGrafter"/>
</dbReference>
<evidence type="ECO:0000256" key="1">
    <source>
        <dbReference type="ARBA" id="ARBA00022475"/>
    </source>
</evidence>
<feature type="transmembrane region" description="Helical" evidence="5">
    <location>
        <begin position="35"/>
        <end position="57"/>
    </location>
</feature>
<keyword evidence="2 5" id="KW-0812">Transmembrane</keyword>
<feature type="transmembrane region" description="Helical" evidence="5">
    <location>
        <begin position="294"/>
        <end position="313"/>
    </location>
</feature>
<dbReference type="AlphaFoldDB" id="D5ECI1"/>
<feature type="transmembrane region" description="Helical" evidence="5">
    <location>
        <begin position="121"/>
        <end position="140"/>
    </location>
</feature>
<keyword evidence="8" id="KW-1185">Reference proteome</keyword>
<proteinExistence type="inferred from homology"/>
<dbReference type="RefSeq" id="WP_013047529.1">
    <property type="nucleotide sequence ID" value="NC_014011.1"/>
</dbReference>
<dbReference type="PANTHER" id="PTHR39344">
    <property type="entry name" value="UPF0182 PROTEIN SLL1060"/>
    <property type="match status" value="1"/>
</dbReference>
<feature type="transmembrane region" description="Helical" evidence="5">
    <location>
        <begin position="267"/>
        <end position="287"/>
    </location>
</feature>
<evidence type="ECO:0000256" key="3">
    <source>
        <dbReference type="ARBA" id="ARBA00022989"/>
    </source>
</evidence>
<dbReference type="STRING" id="572547.Amico_0115"/>
<evidence type="ECO:0000313" key="8">
    <source>
        <dbReference type="Proteomes" id="UP000002366"/>
    </source>
</evidence>
<sequence length="937" mass="107833">MTKYNPFSEDEWFNNEEATPRRKVKFPVFPGGKKFIWLLAACVVIVFLAIPSLGHFYTDYLWFEALEQTAVFWTMLVPKWILFAVATVVSFALLFLNFRIARRNTLKLLPEDSPFGNFPKTLTSSAVFIGAGILALMNGFSTQKHWDMILRFLHSNPFEISDPIFGKNVAFYIYHLPFWSFMQEWGMGILILSLIGSGALYAFVIVPLFAGNRQTVPQSVFKHLSLLVAALALLWGAGFWLERFNLLYSPRGVAFGASYTDMHADLLALNVMTGLTLLVAILLVVGIYRSTWKFSVATLGMLVVASVLLRGIYPEVIQKYVVEPNEFDKERPFIEYNIEATLHAYGLDKLKNVSILPESEATWDKLEQNKESMQNVRLWDSRPLLRSFKQLQEIRSYYDFIDVDIDRYRFDEEYRQVMIAARELDLKSLQNPTWVNQHVEFTHGYGIVMNPVNEVSPSGLPILWVENLPPRVHIPVDLSRPQIYFGEKPDSYIFVKTTEKEFDYPMGTSNVRTTYEGSGGVSIGSFFRRMLFAMRYGDSKILFTSVFTPESRILFYRNVQQRLRRVAPFLLYDSDPYLVIHDGRLVWMQDAYTTTDRYPYSEPISISMGDRRGYFKINYIRNSVKATVDAYDGTMRFYIVNENDPLIKTWKQIFPSLFSSIEEMPKNLREHIRYPKDMFSIQSETLKTYHMLDPNTFYNKEDVWQTYRGSDGTEPLAAHYMIMKLGDGQPAEFALIAPFMPVGRDNMIAWMAGRCDGEKYGELLVYTFPKQKLIYGPAQVEALTNQHPEISSQLSLWSQRGSDVIKGNIMVIPIEDAVLYVQPLYLRAENSDLPELKRVIVSTGGRVEWGERLDEALEKLLGKREGKTSTKPPLPAKEEAGEEKPLLYDGAIKELVQQAQHTWEQAQKALKEGNWNRYGEMMKQLESLLQQLGNAIQ</sequence>
<feature type="transmembrane region" description="Helical" evidence="5">
    <location>
        <begin position="77"/>
        <end position="100"/>
    </location>
</feature>
<name>D5ECI1_AMICL</name>
<gene>
    <name evidence="7" type="ordered locus">Amico_0115</name>
</gene>